<accession>A0A1D2JCI7</accession>
<dbReference type="Proteomes" id="UP000242814">
    <property type="component" value="Unassembled WGS sequence"/>
</dbReference>
<sequence>MSTDRPFAATLKASGSIGWPIADIVAKNHFVSGESRLNKIENASANVNLKEPPDLVRPKQARLRMLYISSAGACIDCLEDDYA</sequence>
<dbReference type="VEuPathDB" id="FungiDB:PADG_12285"/>
<proteinExistence type="predicted"/>
<name>A0A1D2JCI7_PARBR</name>
<gene>
    <name evidence="1" type="ORF">ACO22_04618</name>
</gene>
<dbReference type="EMBL" id="LZYO01000188">
    <property type="protein sequence ID" value="ODH26400.1"/>
    <property type="molecule type" value="Genomic_DNA"/>
</dbReference>
<dbReference type="AlphaFoldDB" id="A0A1D2JCI7"/>
<evidence type="ECO:0000313" key="2">
    <source>
        <dbReference type="Proteomes" id="UP000242814"/>
    </source>
</evidence>
<organism evidence="1 2">
    <name type="scientific">Paracoccidioides brasiliensis</name>
    <dbReference type="NCBI Taxonomy" id="121759"/>
    <lineage>
        <taxon>Eukaryota</taxon>
        <taxon>Fungi</taxon>
        <taxon>Dikarya</taxon>
        <taxon>Ascomycota</taxon>
        <taxon>Pezizomycotina</taxon>
        <taxon>Eurotiomycetes</taxon>
        <taxon>Eurotiomycetidae</taxon>
        <taxon>Onygenales</taxon>
        <taxon>Ajellomycetaceae</taxon>
        <taxon>Paracoccidioides</taxon>
    </lineage>
</organism>
<evidence type="ECO:0000313" key="1">
    <source>
        <dbReference type="EMBL" id="ODH26400.1"/>
    </source>
</evidence>
<reference evidence="1 2" key="1">
    <citation type="submission" date="2016-06" db="EMBL/GenBank/DDBJ databases">
        <authorList>
            <person name="Kjaerup R.B."/>
            <person name="Dalgaard T.S."/>
            <person name="Juul-Madsen H.R."/>
        </authorList>
    </citation>
    <scope>NUCLEOTIDE SEQUENCE [LARGE SCALE GENOMIC DNA]</scope>
    <source>
        <strain evidence="1 2">Pb300</strain>
    </source>
</reference>
<protein>
    <submittedName>
        <fullName evidence="1">Uncharacterized protein</fullName>
    </submittedName>
</protein>
<comment type="caution">
    <text evidence="1">The sequence shown here is derived from an EMBL/GenBank/DDBJ whole genome shotgun (WGS) entry which is preliminary data.</text>
</comment>